<proteinExistence type="predicted"/>
<sequence length="90" mass="10034">MGALSFLTINAHLHTFDMTRDGFMLLDADEHKAHKLSENRGRPNIIVSEGVMNGHHDHASPENVVLPAIRKDGAFHAWRLCVPRIGCPIE</sequence>
<reference evidence="1 2" key="1">
    <citation type="journal article" date="2005" name="DNA Res.">
        <title>Complete genome sequence of the facultative anaerobic magnetotactic bacterium Magnetospirillum sp. strain AMB-1.</title>
        <authorList>
            <person name="Matsunaga T."/>
            <person name="Okamura Y."/>
            <person name="Fukuda Y."/>
            <person name="Wahyudi A.T."/>
            <person name="Murase Y."/>
            <person name="Takeyama H."/>
        </authorList>
    </citation>
    <scope>NUCLEOTIDE SEQUENCE [LARGE SCALE GENOMIC DNA]</scope>
    <source>
        <strain evidence="2">ATCC 700264 / AMB-1</strain>
    </source>
</reference>
<evidence type="ECO:0000313" key="1">
    <source>
        <dbReference type="EMBL" id="BAE52850.1"/>
    </source>
</evidence>
<evidence type="ECO:0000313" key="2">
    <source>
        <dbReference type="Proteomes" id="UP000007058"/>
    </source>
</evidence>
<protein>
    <submittedName>
        <fullName evidence="1">Uncharacterized protein</fullName>
    </submittedName>
</protein>
<dbReference type="HOGENOM" id="CLU_2437322_0_0_5"/>
<gene>
    <name evidence="1" type="ordered locus">amb4046</name>
</gene>
<keyword evidence="2" id="KW-1185">Reference proteome</keyword>
<dbReference type="Proteomes" id="UP000007058">
    <property type="component" value="Chromosome"/>
</dbReference>
<dbReference type="KEGG" id="mag:amb4046"/>
<dbReference type="EMBL" id="AP007255">
    <property type="protein sequence ID" value="BAE52850.1"/>
    <property type="molecule type" value="Genomic_DNA"/>
</dbReference>
<organism evidence="1 2">
    <name type="scientific">Paramagnetospirillum magneticum (strain ATCC 700264 / AMB-1)</name>
    <name type="common">Magnetospirillum magneticum</name>
    <dbReference type="NCBI Taxonomy" id="342108"/>
    <lineage>
        <taxon>Bacteria</taxon>
        <taxon>Pseudomonadati</taxon>
        <taxon>Pseudomonadota</taxon>
        <taxon>Alphaproteobacteria</taxon>
        <taxon>Rhodospirillales</taxon>
        <taxon>Magnetospirillaceae</taxon>
        <taxon>Paramagnetospirillum</taxon>
    </lineage>
</organism>
<name>Q2VZX5_PARM1</name>
<dbReference type="AlphaFoldDB" id="Q2VZX5"/>
<accession>Q2VZX5</accession>